<dbReference type="PANTHER" id="PTHR48111">
    <property type="entry name" value="REGULATOR OF RPOS"/>
    <property type="match status" value="1"/>
</dbReference>
<feature type="domain" description="Response regulatory" evidence="10">
    <location>
        <begin position="7"/>
        <end position="120"/>
    </location>
</feature>
<dbReference type="EMBL" id="LDZY01000016">
    <property type="protein sequence ID" value="KLU64253.1"/>
    <property type="molecule type" value="Genomic_DNA"/>
</dbReference>
<dbReference type="SMART" id="SM00448">
    <property type="entry name" value="REC"/>
    <property type="match status" value="1"/>
</dbReference>
<dbReference type="SUPFAM" id="SSF52172">
    <property type="entry name" value="CheY-like"/>
    <property type="match status" value="1"/>
</dbReference>
<evidence type="ECO:0000256" key="7">
    <source>
        <dbReference type="ARBA" id="ARBA00024867"/>
    </source>
</evidence>
<dbReference type="InterPro" id="IPR001789">
    <property type="entry name" value="Sig_transdc_resp-reg_receiver"/>
</dbReference>
<sequence>MDSFSFRILVVDDEPSIRQMLDLGLRKAGYVVKTAANGQIALELIPEFDPHLIILDLMMPIMDGNDLCQAVPEISQAPMIMLTAKNSAKDIVVGLRQGANDYLTKPFHFEELLARIEVQLRNRYPELTGKHTIGAFCLDEAHHSITFNNCQLSLSPTEYKLLSYLLWNPGQILSKNSILTHVWGYDFDGEDNIVEVYIRYLRDKLGDKEHKLIQTVRGAGYRLVPPLKH</sequence>
<dbReference type="GO" id="GO:0000976">
    <property type="term" value="F:transcription cis-regulatory region binding"/>
    <property type="evidence" value="ECO:0007669"/>
    <property type="project" value="TreeGrafter"/>
</dbReference>
<dbReference type="FunFam" id="3.40.50.2300:FF:000001">
    <property type="entry name" value="DNA-binding response regulator PhoB"/>
    <property type="match status" value="1"/>
</dbReference>
<keyword evidence="2 8" id="KW-0597">Phosphoprotein</keyword>
<dbReference type="Gene3D" id="1.10.10.10">
    <property type="entry name" value="Winged helix-like DNA-binding domain superfamily/Winged helix DNA-binding domain"/>
    <property type="match status" value="1"/>
</dbReference>
<feature type="domain" description="OmpR/PhoB-type" evidence="11">
    <location>
        <begin position="128"/>
        <end position="225"/>
    </location>
</feature>
<comment type="function">
    <text evidence="7">May play the central regulatory role in sporulation. It may be an element of the effector pathway responsible for the activation of sporulation genes in response to nutritional stress. Spo0A may act in concert with spo0H (a sigma factor) to control the expression of some genes that are critical to the sporulation process.</text>
</comment>
<comment type="caution">
    <text evidence="12">The sequence shown here is derived from an EMBL/GenBank/DDBJ whole genome shotgun (WGS) entry which is preliminary data.</text>
</comment>
<feature type="modified residue" description="4-aspartylphosphate" evidence="8">
    <location>
        <position position="56"/>
    </location>
</feature>
<dbReference type="Pfam" id="PF00072">
    <property type="entry name" value="Response_reg"/>
    <property type="match status" value="1"/>
</dbReference>
<name>A0A0J1FMQ2_9FIRM</name>
<dbReference type="Pfam" id="PF00486">
    <property type="entry name" value="Trans_reg_C"/>
    <property type="match status" value="1"/>
</dbReference>
<organism evidence="12 13">
    <name type="scientific">Desulfosporosinus acididurans</name>
    <dbReference type="NCBI Taxonomy" id="476652"/>
    <lineage>
        <taxon>Bacteria</taxon>
        <taxon>Bacillati</taxon>
        <taxon>Bacillota</taxon>
        <taxon>Clostridia</taxon>
        <taxon>Eubacteriales</taxon>
        <taxon>Desulfitobacteriaceae</taxon>
        <taxon>Desulfosporosinus</taxon>
    </lineage>
</organism>
<evidence type="ECO:0000259" key="10">
    <source>
        <dbReference type="PROSITE" id="PS50110"/>
    </source>
</evidence>
<gene>
    <name evidence="12" type="primary">mprA_4</name>
    <name evidence="12" type="ORF">DEAC_c38860</name>
</gene>
<dbReference type="PROSITE" id="PS50110">
    <property type="entry name" value="RESPONSE_REGULATORY"/>
    <property type="match status" value="1"/>
</dbReference>
<dbReference type="CDD" id="cd00383">
    <property type="entry name" value="trans_reg_C"/>
    <property type="match status" value="1"/>
</dbReference>
<dbReference type="GO" id="GO:0005829">
    <property type="term" value="C:cytosol"/>
    <property type="evidence" value="ECO:0007669"/>
    <property type="project" value="TreeGrafter"/>
</dbReference>
<keyword evidence="4" id="KW-0805">Transcription regulation</keyword>
<evidence type="ECO:0000256" key="3">
    <source>
        <dbReference type="ARBA" id="ARBA00023012"/>
    </source>
</evidence>
<dbReference type="PANTHER" id="PTHR48111:SF1">
    <property type="entry name" value="TWO-COMPONENT RESPONSE REGULATOR ORR33"/>
    <property type="match status" value="1"/>
</dbReference>
<dbReference type="InterPro" id="IPR001867">
    <property type="entry name" value="OmpR/PhoB-type_DNA-bd"/>
</dbReference>
<evidence type="ECO:0000256" key="6">
    <source>
        <dbReference type="ARBA" id="ARBA00023163"/>
    </source>
</evidence>
<evidence type="ECO:0000256" key="1">
    <source>
        <dbReference type="ARBA" id="ARBA00018672"/>
    </source>
</evidence>
<dbReference type="RefSeq" id="WP_047811656.1">
    <property type="nucleotide sequence ID" value="NZ_LDZY01000016.1"/>
</dbReference>
<evidence type="ECO:0000313" key="12">
    <source>
        <dbReference type="EMBL" id="KLU64253.1"/>
    </source>
</evidence>
<keyword evidence="13" id="KW-1185">Reference proteome</keyword>
<dbReference type="Gene3D" id="3.40.50.2300">
    <property type="match status" value="1"/>
</dbReference>
<dbReference type="PROSITE" id="PS51755">
    <property type="entry name" value="OMPR_PHOB"/>
    <property type="match status" value="1"/>
</dbReference>
<dbReference type="GO" id="GO:0000156">
    <property type="term" value="F:phosphorelay response regulator activity"/>
    <property type="evidence" value="ECO:0007669"/>
    <property type="project" value="TreeGrafter"/>
</dbReference>
<reference evidence="12 13" key="1">
    <citation type="submission" date="2015-06" db="EMBL/GenBank/DDBJ databases">
        <title>Draft genome of the moderately acidophilic sulfate reducer Candidatus Desulfosporosinus acididurans strain M1.</title>
        <authorList>
            <person name="Poehlein A."/>
            <person name="Petzsch P."/>
            <person name="Johnson B.D."/>
            <person name="Schloemann M."/>
            <person name="Daniel R."/>
            <person name="Muehling M."/>
        </authorList>
    </citation>
    <scope>NUCLEOTIDE SEQUENCE [LARGE SCALE GENOMIC DNA]</scope>
    <source>
        <strain evidence="12 13">M1</strain>
    </source>
</reference>
<dbReference type="STRING" id="476652.DEAC_c38860"/>
<dbReference type="InterPro" id="IPR011006">
    <property type="entry name" value="CheY-like_superfamily"/>
</dbReference>
<dbReference type="SMART" id="SM00862">
    <property type="entry name" value="Trans_reg_C"/>
    <property type="match status" value="1"/>
</dbReference>
<dbReference type="PATRIC" id="fig|476652.3.peg.4113"/>
<evidence type="ECO:0000256" key="9">
    <source>
        <dbReference type="PROSITE-ProRule" id="PRU01091"/>
    </source>
</evidence>
<evidence type="ECO:0000256" key="2">
    <source>
        <dbReference type="ARBA" id="ARBA00022553"/>
    </source>
</evidence>
<dbReference type="Proteomes" id="UP000036356">
    <property type="component" value="Unassembled WGS sequence"/>
</dbReference>
<dbReference type="GO" id="GO:0032993">
    <property type="term" value="C:protein-DNA complex"/>
    <property type="evidence" value="ECO:0007669"/>
    <property type="project" value="TreeGrafter"/>
</dbReference>
<keyword evidence="6" id="KW-0804">Transcription</keyword>
<keyword evidence="5 9" id="KW-0238">DNA-binding</keyword>
<dbReference type="AlphaFoldDB" id="A0A0J1FMQ2"/>
<dbReference type="Gene3D" id="6.10.250.690">
    <property type="match status" value="1"/>
</dbReference>
<evidence type="ECO:0000256" key="4">
    <source>
        <dbReference type="ARBA" id="ARBA00023015"/>
    </source>
</evidence>
<protein>
    <recommendedName>
        <fullName evidence="1">Stage 0 sporulation protein A homolog</fullName>
    </recommendedName>
</protein>
<dbReference type="GO" id="GO:0006355">
    <property type="term" value="P:regulation of DNA-templated transcription"/>
    <property type="evidence" value="ECO:0007669"/>
    <property type="project" value="InterPro"/>
</dbReference>
<evidence type="ECO:0000259" key="11">
    <source>
        <dbReference type="PROSITE" id="PS51755"/>
    </source>
</evidence>
<dbReference type="InterPro" id="IPR036388">
    <property type="entry name" value="WH-like_DNA-bd_sf"/>
</dbReference>
<evidence type="ECO:0000256" key="5">
    <source>
        <dbReference type="ARBA" id="ARBA00023125"/>
    </source>
</evidence>
<dbReference type="InterPro" id="IPR039420">
    <property type="entry name" value="WalR-like"/>
</dbReference>
<evidence type="ECO:0000256" key="8">
    <source>
        <dbReference type="PROSITE-ProRule" id="PRU00169"/>
    </source>
</evidence>
<proteinExistence type="predicted"/>
<accession>A0A0J1FMQ2</accession>
<evidence type="ECO:0000313" key="13">
    <source>
        <dbReference type="Proteomes" id="UP000036356"/>
    </source>
</evidence>
<feature type="DNA-binding region" description="OmpR/PhoB-type" evidence="9">
    <location>
        <begin position="128"/>
        <end position="225"/>
    </location>
</feature>
<keyword evidence="3" id="KW-0902">Two-component regulatory system</keyword>
<dbReference type="FunFam" id="1.10.10.10:FF:000005">
    <property type="entry name" value="Two-component system response regulator"/>
    <property type="match status" value="1"/>
</dbReference>